<evidence type="ECO:0000313" key="2">
    <source>
        <dbReference type="Proteomes" id="UP000178425"/>
    </source>
</evidence>
<accession>A0A1F5WSV1</accession>
<comment type="caution">
    <text evidence="1">The sequence shown here is derived from an EMBL/GenBank/DDBJ whole genome shotgun (WGS) entry which is preliminary data.</text>
</comment>
<dbReference type="Proteomes" id="UP000178425">
    <property type="component" value="Unassembled WGS sequence"/>
</dbReference>
<evidence type="ECO:0000313" key="1">
    <source>
        <dbReference type="EMBL" id="OGF78712.1"/>
    </source>
</evidence>
<proteinExistence type="predicted"/>
<protein>
    <submittedName>
        <fullName evidence="1">Uncharacterized protein</fullName>
    </submittedName>
</protein>
<gene>
    <name evidence="1" type="ORF">A2W54_02560</name>
</gene>
<organism evidence="1 2">
    <name type="scientific">Candidatus Giovannonibacteria bacterium RIFCSPHIGHO2_02_43_13</name>
    <dbReference type="NCBI Taxonomy" id="1798330"/>
    <lineage>
        <taxon>Bacteria</taxon>
        <taxon>Candidatus Giovannoniibacteriota</taxon>
    </lineage>
</organism>
<sequence length="271" mass="31207">MEKTHTIAENCIFPFNLKEGLGNNWVEVVNQKIQSAQSQIKDLLLLVPPSRIEATERFCTGMFKRSGVVPEDRGRRSATPLTWLIDCSLLLRDKNGGIRNICEYKEETMHDYVFDSNIIFTCDCFGQMVVNWNNLIVSEAFVSTLQEKTCLERGFIEAMVWNACLETDKLPPAFMQFLQSDIRISCGADTAFLFNKALFLMFDKQLSLNIQKNTSQEDRKHDKILLDFMCELKDIATGLKETKSFSKSKIIKSYRERLEKTIQELGSHFKD</sequence>
<name>A0A1F5WSV1_9BACT</name>
<reference evidence="1 2" key="1">
    <citation type="journal article" date="2016" name="Nat. Commun.">
        <title>Thousands of microbial genomes shed light on interconnected biogeochemical processes in an aquifer system.</title>
        <authorList>
            <person name="Anantharaman K."/>
            <person name="Brown C.T."/>
            <person name="Hug L.A."/>
            <person name="Sharon I."/>
            <person name="Castelle C.J."/>
            <person name="Probst A.J."/>
            <person name="Thomas B.C."/>
            <person name="Singh A."/>
            <person name="Wilkins M.J."/>
            <person name="Karaoz U."/>
            <person name="Brodie E.L."/>
            <person name="Williams K.H."/>
            <person name="Hubbard S.S."/>
            <person name="Banfield J.F."/>
        </authorList>
    </citation>
    <scope>NUCLEOTIDE SEQUENCE [LARGE SCALE GENOMIC DNA]</scope>
</reference>
<dbReference type="EMBL" id="MFHI01000021">
    <property type="protein sequence ID" value="OGF78712.1"/>
    <property type="molecule type" value="Genomic_DNA"/>
</dbReference>
<dbReference type="AlphaFoldDB" id="A0A1F5WSV1"/>